<name>A0ACC2LA28_PERAE</name>
<accession>A0ACC2LA28</accession>
<protein>
    <submittedName>
        <fullName evidence="1">Uncharacterized protein</fullName>
    </submittedName>
</protein>
<organism evidence="1 2">
    <name type="scientific">Persea americana</name>
    <name type="common">Avocado</name>
    <dbReference type="NCBI Taxonomy" id="3435"/>
    <lineage>
        <taxon>Eukaryota</taxon>
        <taxon>Viridiplantae</taxon>
        <taxon>Streptophyta</taxon>
        <taxon>Embryophyta</taxon>
        <taxon>Tracheophyta</taxon>
        <taxon>Spermatophyta</taxon>
        <taxon>Magnoliopsida</taxon>
        <taxon>Magnoliidae</taxon>
        <taxon>Laurales</taxon>
        <taxon>Lauraceae</taxon>
        <taxon>Persea</taxon>
    </lineage>
</organism>
<sequence>MKHVPMIKFLIKETIVGVNSRNMNGLTALDLLTICPRESTGEMEIAEILQRRGAKRAWELPKPNGEDSDQVALVDPPQFQDSEVKQDCEAVVSLAGLSQQIKEQWIQEMKQKRDDDKRNTMMVISVLIVTVALQATFTPGGLWQDDSQPVSGNNFSNMTRPTLDHEAGTAILNEKNPTGLAFFWFFNKLAFLSSLFLIFSLGLTDSNDADDSTKASSAHWSRKALHFVSLFSLELMYLTGSIPITLGTHKRVILADLGALVVAIALLSPLQKWWRKFLCKDGRGLSMDDNRGDIVIETGQQL</sequence>
<comment type="caution">
    <text evidence="1">The sequence shown here is derived from an EMBL/GenBank/DDBJ whole genome shotgun (WGS) entry which is preliminary data.</text>
</comment>
<evidence type="ECO:0000313" key="2">
    <source>
        <dbReference type="Proteomes" id="UP001234297"/>
    </source>
</evidence>
<proteinExistence type="predicted"/>
<dbReference type="EMBL" id="CM056815">
    <property type="protein sequence ID" value="KAJ8630285.1"/>
    <property type="molecule type" value="Genomic_DNA"/>
</dbReference>
<keyword evidence="2" id="KW-1185">Reference proteome</keyword>
<reference evidence="1 2" key="1">
    <citation type="journal article" date="2022" name="Hortic Res">
        <title>A haplotype resolved chromosomal level avocado genome allows analysis of novel avocado genes.</title>
        <authorList>
            <person name="Nath O."/>
            <person name="Fletcher S.J."/>
            <person name="Hayward A."/>
            <person name="Shaw L.M."/>
            <person name="Masouleh A.K."/>
            <person name="Furtado A."/>
            <person name="Henry R.J."/>
            <person name="Mitter N."/>
        </authorList>
    </citation>
    <scope>NUCLEOTIDE SEQUENCE [LARGE SCALE GENOMIC DNA]</scope>
    <source>
        <strain evidence="2">cv. Hass</strain>
    </source>
</reference>
<dbReference type="Proteomes" id="UP001234297">
    <property type="component" value="Chromosome 7"/>
</dbReference>
<gene>
    <name evidence="1" type="ORF">MRB53_023608</name>
</gene>
<evidence type="ECO:0000313" key="1">
    <source>
        <dbReference type="EMBL" id="KAJ8630285.1"/>
    </source>
</evidence>